<evidence type="ECO:0000313" key="3">
    <source>
        <dbReference type="Proteomes" id="UP001041814"/>
    </source>
</evidence>
<dbReference type="PROSITE" id="PS51257">
    <property type="entry name" value="PROKAR_LIPOPROTEIN"/>
    <property type="match status" value="1"/>
</dbReference>
<sequence length="251" mass="26790">MRRSAGFVWFALVAAVVLAAASCTGARSDWRSASREPVGLAPAPAEVKDAMVQVYGARTIGAKGLFGVHTWVAVKPTGAPQWTVYEVLGWRLRWAPSVVVVHERAPDGRWFGAEPELYAQRRGPGVDALIARIDQAARRYPYGAEYRAWPGPNSNTFTAWIARAVPELELDLPATAIGKDYLGSSILGAAPSGSGYQLSLIGLLGVAVSDVDGLELNLLGLNFGVSRNGLKLPMLGRVGRGWLLPAEAATR</sequence>
<dbReference type="Proteomes" id="UP001041814">
    <property type="component" value="Unassembled WGS sequence"/>
</dbReference>
<evidence type="ECO:0000256" key="1">
    <source>
        <dbReference type="SAM" id="SignalP"/>
    </source>
</evidence>
<feature type="signal peptide" evidence="1">
    <location>
        <begin position="1"/>
        <end position="19"/>
    </location>
</feature>
<accession>A0ABS1DY88</accession>
<evidence type="ECO:0008006" key="4">
    <source>
        <dbReference type="Google" id="ProtNLM"/>
    </source>
</evidence>
<dbReference type="RefSeq" id="WP_200379572.1">
    <property type="nucleotide sequence ID" value="NZ_NRRU01000081.1"/>
</dbReference>
<reference evidence="2" key="1">
    <citation type="submission" date="2017-08" db="EMBL/GenBank/DDBJ databases">
        <authorList>
            <person name="Imhoff J.F."/>
            <person name="Rahn T."/>
            <person name="Kuenzel S."/>
            <person name="Neulinger S.C."/>
        </authorList>
    </citation>
    <scope>NUCLEOTIDE SEQUENCE</scope>
    <source>
        <strain evidence="2">IM 151</strain>
    </source>
</reference>
<keyword evidence="1" id="KW-0732">Signal</keyword>
<dbReference type="Pfam" id="PF12570">
    <property type="entry name" value="DUF3750"/>
    <property type="match status" value="1"/>
</dbReference>
<feature type="chain" id="PRO_5047289409" description="DUF3750 domain-containing protein" evidence="1">
    <location>
        <begin position="20"/>
        <end position="251"/>
    </location>
</feature>
<keyword evidence="3" id="KW-1185">Reference proteome</keyword>
<dbReference type="EMBL" id="NRRU01000081">
    <property type="protein sequence ID" value="MBK1714791.1"/>
    <property type="molecule type" value="Genomic_DNA"/>
</dbReference>
<protein>
    <recommendedName>
        <fullName evidence="4">DUF3750 domain-containing protein</fullName>
    </recommendedName>
</protein>
<comment type="caution">
    <text evidence="2">The sequence shown here is derived from an EMBL/GenBank/DDBJ whole genome shotgun (WGS) entry which is preliminary data.</text>
</comment>
<name>A0ABS1DY88_RUBGE</name>
<reference evidence="2" key="2">
    <citation type="journal article" date="2020" name="Microorganisms">
        <title>Osmotic Adaptation and Compatible Solute Biosynthesis of Phototrophic Bacteria as Revealed from Genome Analyses.</title>
        <authorList>
            <person name="Imhoff J.F."/>
            <person name="Rahn T."/>
            <person name="Kunzel S."/>
            <person name="Keller A."/>
            <person name="Neulinger S.C."/>
        </authorList>
    </citation>
    <scope>NUCLEOTIDE SEQUENCE</scope>
    <source>
        <strain evidence="2">IM 151</strain>
    </source>
</reference>
<proteinExistence type="predicted"/>
<evidence type="ECO:0000313" key="2">
    <source>
        <dbReference type="EMBL" id="MBK1714791.1"/>
    </source>
</evidence>
<gene>
    <name evidence="2" type="ORF">CKO43_18685</name>
</gene>
<organism evidence="2 3">
    <name type="scientific">Rubrivivax gelatinosus</name>
    <name type="common">Rhodocyclus gelatinosus</name>
    <name type="synonym">Rhodopseudomonas gelatinosa</name>
    <dbReference type="NCBI Taxonomy" id="28068"/>
    <lineage>
        <taxon>Bacteria</taxon>
        <taxon>Pseudomonadati</taxon>
        <taxon>Pseudomonadota</taxon>
        <taxon>Betaproteobacteria</taxon>
        <taxon>Burkholderiales</taxon>
        <taxon>Sphaerotilaceae</taxon>
        <taxon>Rubrivivax</taxon>
    </lineage>
</organism>
<dbReference type="InterPro" id="IPR022224">
    <property type="entry name" value="DUF3750"/>
</dbReference>